<proteinExistence type="predicted"/>
<sequence>IIAQDPDCLGSTFVPIILGSDKTTISVATRQNDYYLLYLSIGNIHNSIRWAHHNGVILIAFLTMPKTTREYASKDNFHRFQWQLFHSSLGRILKTFKPGMVKPEV</sequence>
<dbReference type="Pfam" id="PF18759">
    <property type="entry name" value="Plavaka"/>
    <property type="match status" value="1"/>
</dbReference>
<gene>
    <name evidence="1" type="ORF">PISMIDRAFT_42497</name>
</gene>
<organism evidence="1 2">
    <name type="scientific">Pisolithus microcarpus 441</name>
    <dbReference type="NCBI Taxonomy" id="765257"/>
    <lineage>
        <taxon>Eukaryota</taxon>
        <taxon>Fungi</taxon>
        <taxon>Dikarya</taxon>
        <taxon>Basidiomycota</taxon>
        <taxon>Agaricomycotina</taxon>
        <taxon>Agaricomycetes</taxon>
        <taxon>Agaricomycetidae</taxon>
        <taxon>Boletales</taxon>
        <taxon>Sclerodermatineae</taxon>
        <taxon>Pisolithaceae</taxon>
        <taxon>Pisolithus</taxon>
    </lineage>
</organism>
<dbReference type="STRING" id="765257.A0A0C9YS04"/>
<feature type="non-terminal residue" evidence="1">
    <location>
        <position position="1"/>
    </location>
</feature>
<accession>A0A0C9YS04</accession>
<evidence type="ECO:0000313" key="2">
    <source>
        <dbReference type="Proteomes" id="UP000054018"/>
    </source>
</evidence>
<feature type="non-terminal residue" evidence="1">
    <location>
        <position position="105"/>
    </location>
</feature>
<name>A0A0C9YS04_9AGAM</name>
<dbReference type="InterPro" id="IPR041078">
    <property type="entry name" value="Plavaka"/>
</dbReference>
<dbReference type="AlphaFoldDB" id="A0A0C9YS04"/>
<protein>
    <submittedName>
        <fullName evidence="1">Uncharacterized protein</fullName>
    </submittedName>
</protein>
<dbReference type="HOGENOM" id="CLU_006344_13_3_1"/>
<reference evidence="2" key="2">
    <citation type="submission" date="2015-01" db="EMBL/GenBank/DDBJ databases">
        <title>Evolutionary Origins and Diversification of the Mycorrhizal Mutualists.</title>
        <authorList>
            <consortium name="DOE Joint Genome Institute"/>
            <consortium name="Mycorrhizal Genomics Consortium"/>
            <person name="Kohler A."/>
            <person name="Kuo A."/>
            <person name="Nagy L.G."/>
            <person name="Floudas D."/>
            <person name="Copeland A."/>
            <person name="Barry K.W."/>
            <person name="Cichocki N."/>
            <person name="Veneault-Fourrey C."/>
            <person name="LaButti K."/>
            <person name="Lindquist E.A."/>
            <person name="Lipzen A."/>
            <person name="Lundell T."/>
            <person name="Morin E."/>
            <person name="Murat C."/>
            <person name="Riley R."/>
            <person name="Ohm R."/>
            <person name="Sun H."/>
            <person name="Tunlid A."/>
            <person name="Henrissat B."/>
            <person name="Grigoriev I.V."/>
            <person name="Hibbett D.S."/>
            <person name="Martin F."/>
        </authorList>
    </citation>
    <scope>NUCLEOTIDE SEQUENCE [LARGE SCALE GENOMIC DNA]</scope>
    <source>
        <strain evidence="2">441</strain>
    </source>
</reference>
<dbReference type="OrthoDB" id="3199698at2759"/>
<evidence type="ECO:0000313" key="1">
    <source>
        <dbReference type="EMBL" id="KIK13072.1"/>
    </source>
</evidence>
<reference evidence="1 2" key="1">
    <citation type="submission" date="2014-04" db="EMBL/GenBank/DDBJ databases">
        <authorList>
            <consortium name="DOE Joint Genome Institute"/>
            <person name="Kuo A."/>
            <person name="Kohler A."/>
            <person name="Costa M.D."/>
            <person name="Nagy L.G."/>
            <person name="Floudas D."/>
            <person name="Copeland A."/>
            <person name="Barry K.W."/>
            <person name="Cichocki N."/>
            <person name="Veneault-Fourrey C."/>
            <person name="LaButti K."/>
            <person name="Lindquist E.A."/>
            <person name="Lipzen A."/>
            <person name="Lundell T."/>
            <person name="Morin E."/>
            <person name="Murat C."/>
            <person name="Sun H."/>
            <person name="Tunlid A."/>
            <person name="Henrissat B."/>
            <person name="Grigoriev I.V."/>
            <person name="Hibbett D.S."/>
            <person name="Martin F."/>
            <person name="Nordberg H.P."/>
            <person name="Cantor M.N."/>
            <person name="Hua S.X."/>
        </authorList>
    </citation>
    <scope>NUCLEOTIDE SEQUENCE [LARGE SCALE GENOMIC DNA]</scope>
    <source>
        <strain evidence="1 2">441</strain>
    </source>
</reference>
<dbReference type="EMBL" id="KN834022">
    <property type="protein sequence ID" value="KIK13072.1"/>
    <property type="molecule type" value="Genomic_DNA"/>
</dbReference>
<keyword evidence="2" id="KW-1185">Reference proteome</keyword>
<dbReference type="Proteomes" id="UP000054018">
    <property type="component" value="Unassembled WGS sequence"/>
</dbReference>